<evidence type="ECO:0000259" key="3">
    <source>
        <dbReference type="Pfam" id="PF24809"/>
    </source>
</evidence>
<organism evidence="4 5">
    <name type="scientific">Ceratocystis pirilliformis</name>
    <dbReference type="NCBI Taxonomy" id="259994"/>
    <lineage>
        <taxon>Eukaryota</taxon>
        <taxon>Fungi</taxon>
        <taxon>Dikarya</taxon>
        <taxon>Ascomycota</taxon>
        <taxon>Pezizomycotina</taxon>
        <taxon>Sordariomycetes</taxon>
        <taxon>Hypocreomycetidae</taxon>
        <taxon>Microascales</taxon>
        <taxon>Ceratocystidaceae</taxon>
        <taxon>Ceratocystis</taxon>
    </lineage>
</organism>
<evidence type="ECO:0000256" key="1">
    <source>
        <dbReference type="SAM" id="MobiDB-lite"/>
    </source>
</evidence>
<gene>
    <name evidence="4" type="ORF">Cpir12675_002159</name>
</gene>
<proteinExistence type="predicted"/>
<sequence>MNKLRLRKRAPQEHSYERPRKPLVTQPNGPGVLFIPWYSKTTDYCYYNVVQTTCKATKQKILQLRTIPEERELLLNPPATIEGIKERLYRLAEDKDKNRQRHSDRSVQRSLDFRSDFLGIIHQMSALATILVPVVAEANIVIGMMMIIFRVVVNRREREDALLDKLRDMSPKLPNPDMYTSMEPDNTCKMAAARLFVGLVGFTEILLFQFRYIRTGKLFSALVSSLQDNLADCLDNMEAKSTAFKHATYRILRENSDVDSSTQSSKKQANLTDKMSQSIMATLETLDVRVTALEKTASQISRFTMVQYSQNLISALMANPIEVYWNPEESLVHTGSHHWENNEFLKALSGWRDHPKGPLVWIGSSSDVQQQPLLLHSRPNIAYETPEFFTINLFQRAALSFTALWEILERLVEALSDDVYIIIDRIDKVQSDDISQVTNDVIRSMIALANKLPRAQVLLTSVYEPPLELPSYQQAGSMEVFHIHAQQGRLM</sequence>
<evidence type="ECO:0000256" key="2">
    <source>
        <dbReference type="SAM" id="Phobius"/>
    </source>
</evidence>
<comment type="caution">
    <text evidence="4">The sequence shown here is derived from an EMBL/GenBank/DDBJ whole genome shotgun (WGS) entry which is preliminary data.</text>
</comment>
<feature type="transmembrane region" description="Helical" evidence="2">
    <location>
        <begin position="124"/>
        <end position="149"/>
    </location>
</feature>
<evidence type="ECO:0000313" key="4">
    <source>
        <dbReference type="EMBL" id="KAL1897816.1"/>
    </source>
</evidence>
<feature type="compositionally biased region" description="Basic and acidic residues" evidence="1">
    <location>
        <begin position="10"/>
        <end position="20"/>
    </location>
</feature>
<protein>
    <recommendedName>
        <fullName evidence="3">DUF7708 domain-containing protein</fullName>
    </recommendedName>
</protein>
<accession>A0ABR3ZAX9</accession>
<dbReference type="Proteomes" id="UP001583280">
    <property type="component" value="Unassembled WGS sequence"/>
</dbReference>
<keyword evidence="2" id="KW-0812">Transmembrane</keyword>
<dbReference type="EMBL" id="JAWDJO010000039">
    <property type="protein sequence ID" value="KAL1897816.1"/>
    <property type="molecule type" value="Genomic_DNA"/>
</dbReference>
<keyword evidence="2" id="KW-0472">Membrane</keyword>
<feature type="transmembrane region" description="Helical" evidence="2">
    <location>
        <begin position="191"/>
        <end position="210"/>
    </location>
</feature>
<evidence type="ECO:0000313" key="5">
    <source>
        <dbReference type="Proteomes" id="UP001583280"/>
    </source>
</evidence>
<feature type="region of interest" description="Disordered" evidence="1">
    <location>
        <begin position="1"/>
        <end position="24"/>
    </location>
</feature>
<feature type="domain" description="DUF7708" evidence="3">
    <location>
        <begin position="122"/>
        <end position="245"/>
    </location>
</feature>
<dbReference type="InterPro" id="IPR056125">
    <property type="entry name" value="DUF7708"/>
</dbReference>
<name>A0ABR3ZAX9_9PEZI</name>
<keyword evidence="5" id="KW-1185">Reference proteome</keyword>
<keyword evidence="2" id="KW-1133">Transmembrane helix</keyword>
<dbReference type="Pfam" id="PF24809">
    <property type="entry name" value="DUF7708"/>
    <property type="match status" value="1"/>
</dbReference>
<reference evidence="4 5" key="1">
    <citation type="journal article" date="2024" name="IMA Fungus">
        <title>IMA Genome - F19 : A genome assembly and annotation guide to empower mycologists, including annotated draft genome sequences of Ceratocystis pirilliformis, Diaporthe australafricana, Fusarium ophioides, Paecilomyces lecythidis, and Sporothrix stenoceras.</title>
        <authorList>
            <person name="Aylward J."/>
            <person name="Wilson A.M."/>
            <person name="Visagie C.M."/>
            <person name="Spraker J."/>
            <person name="Barnes I."/>
            <person name="Buitendag C."/>
            <person name="Ceriani C."/>
            <person name="Del Mar Angel L."/>
            <person name="du Plessis D."/>
            <person name="Fuchs T."/>
            <person name="Gasser K."/>
            <person name="Kramer D."/>
            <person name="Li W."/>
            <person name="Munsamy K."/>
            <person name="Piso A."/>
            <person name="Price J.L."/>
            <person name="Sonnekus B."/>
            <person name="Thomas C."/>
            <person name="van der Nest A."/>
            <person name="van Dijk A."/>
            <person name="van Heerden A."/>
            <person name="van Vuuren N."/>
            <person name="Yilmaz N."/>
            <person name="Duong T.A."/>
            <person name="van der Merwe N.A."/>
            <person name="Wingfield M.J."/>
            <person name="Wingfield B.D."/>
        </authorList>
    </citation>
    <scope>NUCLEOTIDE SEQUENCE [LARGE SCALE GENOMIC DNA]</scope>
    <source>
        <strain evidence="4 5">CMW 12675</strain>
    </source>
</reference>